<dbReference type="PANTHER" id="PTHR31435:SF10">
    <property type="entry name" value="BSR4717 PROTEIN"/>
    <property type="match status" value="1"/>
</dbReference>
<sequence length="94" mass="10521">MVVRNADKDRYEVFYGSDLAGFAEYTERGTETVFTHTEVDSAFGGKGLGSKLAAFAIRDTVDRGHRIRPECSFIRSYLERHPEYGAHVTGVSDE</sequence>
<name>A0A846XQM3_9NOCA</name>
<keyword evidence="4" id="KW-1185">Reference proteome</keyword>
<dbReference type="InterPro" id="IPR031165">
    <property type="entry name" value="GNAT_YJDJ"/>
</dbReference>
<dbReference type="InterPro" id="IPR000182">
    <property type="entry name" value="GNAT_dom"/>
</dbReference>
<evidence type="ECO:0000259" key="2">
    <source>
        <dbReference type="PROSITE" id="PS51729"/>
    </source>
</evidence>
<comment type="caution">
    <text evidence="3">The sequence shown here is derived from an EMBL/GenBank/DDBJ whole genome shotgun (WGS) entry which is preliminary data.</text>
</comment>
<accession>A0A846XQM3</accession>
<organism evidence="3 4">
    <name type="scientific">Nocardia speluncae</name>
    <dbReference type="NCBI Taxonomy" id="419477"/>
    <lineage>
        <taxon>Bacteria</taxon>
        <taxon>Bacillati</taxon>
        <taxon>Actinomycetota</taxon>
        <taxon>Actinomycetes</taxon>
        <taxon>Mycobacteriales</taxon>
        <taxon>Nocardiaceae</taxon>
        <taxon>Nocardia</taxon>
    </lineage>
</organism>
<feature type="domain" description="N-acetyltransferase" evidence="2">
    <location>
        <begin position="3"/>
        <end position="89"/>
    </location>
</feature>
<evidence type="ECO:0000313" key="3">
    <source>
        <dbReference type="EMBL" id="NKY37807.1"/>
    </source>
</evidence>
<dbReference type="PROSITE" id="PS51186">
    <property type="entry name" value="GNAT"/>
    <property type="match status" value="1"/>
</dbReference>
<protein>
    <submittedName>
        <fullName evidence="3">N-acetyltransferase</fullName>
    </submittedName>
</protein>
<dbReference type="GO" id="GO:0016747">
    <property type="term" value="F:acyltransferase activity, transferring groups other than amino-acyl groups"/>
    <property type="evidence" value="ECO:0007669"/>
    <property type="project" value="InterPro"/>
</dbReference>
<dbReference type="PROSITE" id="PS51729">
    <property type="entry name" value="GNAT_YJDJ"/>
    <property type="match status" value="1"/>
</dbReference>
<dbReference type="EMBL" id="JAAXOO010000010">
    <property type="protein sequence ID" value="NKY37807.1"/>
    <property type="molecule type" value="Genomic_DNA"/>
</dbReference>
<proteinExistence type="predicted"/>
<dbReference type="AlphaFoldDB" id="A0A846XQM3"/>
<evidence type="ECO:0000313" key="4">
    <source>
        <dbReference type="Proteomes" id="UP000565715"/>
    </source>
</evidence>
<dbReference type="InterPro" id="IPR045057">
    <property type="entry name" value="Gcn5-rel_NAT"/>
</dbReference>
<dbReference type="PANTHER" id="PTHR31435">
    <property type="entry name" value="PROTEIN NATD1"/>
    <property type="match status" value="1"/>
</dbReference>
<dbReference type="Proteomes" id="UP000565715">
    <property type="component" value="Unassembled WGS sequence"/>
</dbReference>
<dbReference type="SUPFAM" id="SSF55729">
    <property type="entry name" value="Acyl-CoA N-acyltransferases (Nat)"/>
    <property type="match status" value="1"/>
</dbReference>
<gene>
    <name evidence="3" type="ORF">HGA13_32785</name>
</gene>
<dbReference type="Pfam" id="PF14542">
    <property type="entry name" value="Acetyltransf_CG"/>
    <property type="match status" value="1"/>
</dbReference>
<reference evidence="3 4" key="1">
    <citation type="submission" date="2020-04" db="EMBL/GenBank/DDBJ databases">
        <title>MicrobeNet Type strains.</title>
        <authorList>
            <person name="Nicholson A.C."/>
        </authorList>
    </citation>
    <scope>NUCLEOTIDE SEQUENCE [LARGE SCALE GENOMIC DNA]</scope>
    <source>
        <strain evidence="3 4">DSM 45078</strain>
    </source>
</reference>
<evidence type="ECO:0000259" key="1">
    <source>
        <dbReference type="PROSITE" id="PS51186"/>
    </source>
</evidence>
<dbReference type="Gene3D" id="3.40.630.30">
    <property type="match status" value="1"/>
</dbReference>
<feature type="domain" description="N-acetyltransferase" evidence="1">
    <location>
        <begin position="1"/>
        <end position="94"/>
    </location>
</feature>
<keyword evidence="3" id="KW-0808">Transferase</keyword>
<dbReference type="InterPro" id="IPR016181">
    <property type="entry name" value="Acyl_CoA_acyltransferase"/>
</dbReference>